<feature type="region of interest" description="Disordered" evidence="2">
    <location>
        <begin position="190"/>
        <end position="221"/>
    </location>
</feature>
<proteinExistence type="predicted"/>
<dbReference type="RefSeq" id="XP_007327073.1">
    <property type="nucleotide sequence ID" value="XM_007327011.1"/>
</dbReference>
<feature type="compositionally biased region" description="Polar residues" evidence="2">
    <location>
        <begin position="554"/>
        <end position="565"/>
    </location>
</feature>
<feature type="compositionally biased region" description="Polar residues" evidence="2">
    <location>
        <begin position="659"/>
        <end position="684"/>
    </location>
</feature>
<accession>K5X607</accession>
<feature type="compositionally biased region" description="Pro residues" evidence="2">
    <location>
        <begin position="27"/>
        <end position="37"/>
    </location>
</feature>
<dbReference type="OrthoDB" id="3256408at2759"/>
<dbReference type="eggNOG" id="ENOG502RC42">
    <property type="taxonomic scope" value="Eukaryota"/>
</dbReference>
<feature type="compositionally biased region" description="Low complexity" evidence="2">
    <location>
        <begin position="148"/>
        <end position="168"/>
    </location>
</feature>
<dbReference type="InParanoid" id="K5X607"/>
<feature type="compositionally biased region" description="Polar residues" evidence="2">
    <location>
        <begin position="1"/>
        <end position="16"/>
    </location>
</feature>
<sequence length="707" mass="78174">MDLHNSTEPPLGSLSNSISPDSILPSCSPPSSPPTYSDPPNCTPLYPSSSLQYRPSLRDRVDYIGGPLNSFSMMRRDAFKSPMNSLPSSNFPDVPFSPAYTSTYYGALPTPSSSQMEGESSYYPLMDDFSNHNDPSDSPSPPFGAFTPSSQSSCSTLQSSPPLSPVSAQSPEWPLFSSYGNRLPRDHDLDALPLPFSDSEGGNFFQDQLGQTNSKSPKRSSSLLSDQWRYYNNSSYSDDGHPLFCPELVESPRPIFQRLDPIDTDDALPPLPFAFHRPYGKDHEVAGQTNSLETQQQREKECLSSFMPATFSCSFSPWTSSSSPPRLHDDHMDVDLPHVFEDAPPPSPSLRSYAALPDNNDELHDISKLYTPPDEDTNMDLLDSPTLSLLSLPGADTDEDLIFLDQALARPDHQIKSSPYANRLLVLDDDTSSPQDNQRSPSPEPCALLDITHLRPEMQNDEELRKVFGLLKKMKEKERAAKQLETVVEREERVARSISNNASGSGAVKALMDARRRTKKVKDKVREVAILLRLNLAQRGLKVSQDEFGKVTLEPTSPSPNSIVDTSRDDEDAMEVEKVEERRTLSSSFVPSKKPPIRSPQHLLVKMILDRHEPKYSPNLRAGLSLSKKTVSPLRSSFLATSEIEDAGEMEHDGESCGVNHTSASEYSDSIPLFNSSHGPQSSDLDSDRDAGYAIAPLEELDLDIGF</sequence>
<dbReference type="EMBL" id="JH971386">
    <property type="protein sequence ID" value="EKM83311.1"/>
    <property type="molecule type" value="Genomic_DNA"/>
</dbReference>
<feature type="compositionally biased region" description="Low complexity" evidence="2">
    <location>
        <begin position="17"/>
        <end position="26"/>
    </location>
</feature>
<dbReference type="HOGENOM" id="CLU_386325_0_0_1"/>
<feature type="region of interest" description="Disordered" evidence="2">
    <location>
        <begin position="1"/>
        <end position="51"/>
    </location>
</feature>
<dbReference type="OMA" id="PEMQNDE"/>
<feature type="region of interest" description="Disordered" evidence="2">
    <location>
        <begin position="648"/>
        <end position="689"/>
    </location>
</feature>
<dbReference type="GeneID" id="18823399"/>
<keyword evidence="1" id="KW-0175">Coiled coil</keyword>
<evidence type="ECO:0000256" key="1">
    <source>
        <dbReference type="SAM" id="Coils"/>
    </source>
</evidence>
<evidence type="ECO:0000313" key="4">
    <source>
        <dbReference type="Proteomes" id="UP000008493"/>
    </source>
</evidence>
<keyword evidence="4" id="KW-1185">Reference proteome</keyword>
<feature type="coiled-coil region" evidence="1">
    <location>
        <begin position="474"/>
        <end position="501"/>
    </location>
</feature>
<evidence type="ECO:0000256" key="2">
    <source>
        <dbReference type="SAM" id="MobiDB-lite"/>
    </source>
</evidence>
<feature type="region of interest" description="Disordered" evidence="2">
    <location>
        <begin position="111"/>
        <end position="168"/>
    </location>
</feature>
<dbReference type="AlphaFoldDB" id="K5X607"/>
<dbReference type="Proteomes" id="UP000008493">
    <property type="component" value="Unassembled WGS sequence"/>
</dbReference>
<evidence type="ECO:0000313" key="3">
    <source>
        <dbReference type="EMBL" id="EKM83311.1"/>
    </source>
</evidence>
<gene>
    <name evidence="3" type="ORF">AGABI1DRAFT_111743</name>
</gene>
<organism evidence="3 4">
    <name type="scientific">Agaricus bisporus var. burnettii (strain JB137-S8 / ATCC MYA-4627 / FGSC 10392)</name>
    <name type="common">White button mushroom</name>
    <dbReference type="NCBI Taxonomy" id="597362"/>
    <lineage>
        <taxon>Eukaryota</taxon>
        <taxon>Fungi</taxon>
        <taxon>Dikarya</taxon>
        <taxon>Basidiomycota</taxon>
        <taxon>Agaricomycotina</taxon>
        <taxon>Agaricomycetes</taxon>
        <taxon>Agaricomycetidae</taxon>
        <taxon>Agaricales</taxon>
        <taxon>Agaricineae</taxon>
        <taxon>Agaricaceae</taxon>
        <taxon>Agaricus</taxon>
    </lineage>
</organism>
<protein>
    <submittedName>
        <fullName evidence="3">Uncharacterized protein</fullName>
    </submittedName>
</protein>
<name>K5X607_AGABU</name>
<dbReference type="KEGG" id="abp:AGABI1DRAFT111743"/>
<reference evidence="4" key="1">
    <citation type="journal article" date="2012" name="Proc. Natl. Acad. Sci. U.S.A.">
        <title>Genome sequence of the button mushroom Agaricus bisporus reveals mechanisms governing adaptation to a humic-rich ecological niche.</title>
        <authorList>
            <person name="Morin E."/>
            <person name="Kohler A."/>
            <person name="Baker A.R."/>
            <person name="Foulongne-Oriol M."/>
            <person name="Lombard V."/>
            <person name="Nagy L.G."/>
            <person name="Ohm R.A."/>
            <person name="Patyshakuliyeva A."/>
            <person name="Brun A."/>
            <person name="Aerts A.L."/>
            <person name="Bailey A.M."/>
            <person name="Billette C."/>
            <person name="Coutinho P.M."/>
            <person name="Deakin G."/>
            <person name="Doddapaneni H."/>
            <person name="Floudas D."/>
            <person name="Grimwood J."/>
            <person name="Hilden K."/>
            <person name="Kuees U."/>
            <person name="LaButti K.M."/>
            <person name="Lapidus A."/>
            <person name="Lindquist E.A."/>
            <person name="Lucas S.M."/>
            <person name="Murat C."/>
            <person name="Riley R.W."/>
            <person name="Salamov A.A."/>
            <person name="Schmutz J."/>
            <person name="Subramanian V."/>
            <person name="Woesten H.A.B."/>
            <person name="Xu J."/>
            <person name="Eastwood D.C."/>
            <person name="Foster G.D."/>
            <person name="Sonnenberg A.S."/>
            <person name="Cullen D."/>
            <person name="de Vries R.P."/>
            <person name="Lundell T."/>
            <person name="Hibbett D.S."/>
            <person name="Henrissat B."/>
            <person name="Burton K.S."/>
            <person name="Kerrigan R.W."/>
            <person name="Challen M.P."/>
            <person name="Grigoriev I.V."/>
            <person name="Martin F."/>
        </authorList>
    </citation>
    <scope>NUCLEOTIDE SEQUENCE [LARGE SCALE GENOMIC DNA]</scope>
    <source>
        <strain evidence="4">JB137-S8 / ATCC MYA-4627 / FGSC 10392</strain>
    </source>
</reference>
<feature type="region of interest" description="Disordered" evidence="2">
    <location>
        <begin position="551"/>
        <end position="571"/>
    </location>
</feature>